<dbReference type="RefSeq" id="WP_129223321.1">
    <property type="nucleotide sequence ID" value="NZ_QYBB01000002.1"/>
</dbReference>
<comment type="caution">
    <text evidence="2">The sequence shown here is derived from an EMBL/GenBank/DDBJ whole genome shotgun (WGS) entry which is preliminary data.</text>
</comment>
<protein>
    <submittedName>
        <fullName evidence="2">Uncharacterized protein</fullName>
    </submittedName>
</protein>
<accession>A0A4V1RV51</accession>
<dbReference type="EMBL" id="QYBB01000002">
    <property type="protein sequence ID" value="RYC33434.1"/>
    <property type="molecule type" value="Genomic_DNA"/>
</dbReference>
<reference evidence="2 3" key="2">
    <citation type="submission" date="2019-02" db="EMBL/GenBank/DDBJ databases">
        <title>'Lichenibacterium ramalinii' gen. nov. sp. nov., 'Lichenibacterium minor' gen. nov. sp. nov.</title>
        <authorList>
            <person name="Pankratov T."/>
        </authorList>
    </citation>
    <scope>NUCLEOTIDE SEQUENCE [LARGE SCALE GENOMIC DNA]</scope>
    <source>
        <strain evidence="2 3">RmlP026</strain>
    </source>
</reference>
<feature type="region of interest" description="Disordered" evidence="1">
    <location>
        <begin position="80"/>
        <end position="111"/>
    </location>
</feature>
<organism evidence="2 3">
    <name type="scientific">Lichenibacterium minor</name>
    <dbReference type="NCBI Taxonomy" id="2316528"/>
    <lineage>
        <taxon>Bacteria</taxon>
        <taxon>Pseudomonadati</taxon>
        <taxon>Pseudomonadota</taxon>
        <taxon>Alphaproteobacteria</taxon>
        <taxon>Hyphomicrobiales</taxon>
        <taxon>Lichenihabitantaceae</taxon>
        <taxon>Lichenibacterium</taxon>
    </lineage>
</organism>
<evidence type="ECO:0000256" key="1">
    <source>
        <dbReference type="SAM" id="MobiDB-lite"/>
    </source>
</evidence>
<dbReference type="Proteomes" id="UP000290759">
    <property type="component" value="Unassembled WGS sequence"/>
</dbReference>
<evidence type="ECO:0000313" key="2">
    <source>
        <dbReference type="EMBL" id="RYC33434.1"/>
    </source>
</evidence>
<feature type="compositionally biased region" description="Acidic residues" evidence="1">
    <location>
        <begin position="1"/>
        <end position="10"/>
    </location>
</feature>
<sequence>MERAEDEEAEIAARGRPRKASLGVGRETPERRPEREAVTIRDDQAATAPEMAIDVGEVVIRRPRDRLAARGRDTALACPAGSRIGRLRPHRDPRHRPSVIGPRSSDDGVDKGVRIVDDLDLISISPRSMAAIASWRFSGAGRHSAGRSRPHQSAASSGTR</sequence>
<reference evidence="2 3" key="1">
    <citation type="submission" date="2018-12" db="EMBL/GenBank/DDBJ databases">
        <authorList>
            <person name="Grouzdev D.S."/>
            <person name="Krutkina M.S."/>
        </authorList>
    </citation>
    <scope>NUCLEOTIDE SEQUENCE [LARGE SCALE GENOMIC DNA]</scope>
    <source>
        <strain evidence="2 3">RmlP026</strain>
    </source>
</reference>
<feature type="region of interest" description="Disordered" evidence="1">
    <location>
        <begin position="1"/>
        <end position="38"/>
    </location>
</feature>
<gene>
    <name evidence="2" type="ORF">D3273_02865</name>
</gene>
<keyword evidence="3" id="KW-1185">Reference proteome</keyword>
<evidence type="ECO:0000313" key="3">
    <source>
        <dbReference type="Proteomes" id="UP000290759"/>
    </source>
</evidence>
<feature type="region of interest" description="Disordered" evidence="1">
    <location>
        <begin position="139"/>
        <end position="160"/>
    </location>
</feature>
<dbReference type="AlphaFoldDB" id="A0A4V1RV51"/>
<feature type="compositionally biased region" description="Polar residues" evidence="1">
    <location>
        <begin position="151"/>
        <end position="160"/>
    </location>
</feature>
<feature type="compositionally biased region" description="Basic and acidic residues" evidence="1">
    <location>
        <begin position="27"/>
        <end position="38"/>
    </location>
</feature>
<feature type="compositionally biased region" description="Basic residues" evidence="1">
    <location>
        <begin position="85"/>
        <end position="97"/>
    </location>
</feature>
<proteinExistence type="predicted"/>
<name>A0A4V1RV51_9HYPH</name>